<keyword evidence="6" id="KW-0732">Signal</keyword>
<reference evidence="10" key="1">
    <citation type="submission" date="2023-03" db="EMBL/GenBank/DDBJ databases">
        <title>Andean soil-derived lignocellulolytic bacterial consortium as a source of novel taxa and putative plastic-active enzymes.</title>
        <authorList>
            <person name="Diaz-Garcia L."/>
            <person name="Chuvochina M."/>
            <person name="Feuerriegel G."/>
            <person name="Bunk B."/>
            <person name="Sproer C."/>
            <person name="Streit W.R."/>
            <person name="Rodriguez L.M."/>
            <person name="Overmann J."/>
            <person name="Jimenez D.J."/>
        </authorList>
    </citation>
    <scope>NUCLEOTIDE SEQUENCE</scope>
    <source>
        <strain evidence="10">MAG 7</strain>
    </source>
</reference>
<gene>
    <name evidence="10" type="ORF">P0Y53_10145</name>
</gene>
<dbReference type="GO" id="GO:0030246">
    <property type="term" value="F:carbohydrate binding"/>
    <property type="evidence" value="ECO:0007669"/>
    <property type="project" value="InterPro"/>
</dbReference>
<evidence type="ECO:0000313" key="11">
    <source>
        <dbReference type="Proteomes" id="UP001220610"/>
    </source>
</evidence>
<dbReference type="Pfam" id="PF14508">
    <property type="entry name" value="GH97_N"/>
    <property type="match status" value="1"/>
</dbReference>
<proteinExistence type="predicted"/>
<dbReference type="InterPro" id="IPR019563">
    <property type="entry name" value="GH97_catalytic"/>
</dbReference>
<feature type="domain" description="Glycosyl-hydrolase 97 N-terminal" evidence="8">
    <location>
        <begin position="29"/>
        <end position="292"/>
    </location>
</feature>
<evidence type="ECO:0000259" key="8">
    <source>
        <dbReference type="Pfam" id="PF14508"/>
    </source>
</evidence>
<keyword evidence="5" id="KW-0326">Glycosidase</keyword>
<dbReference type="Proteomes" id="UP001220610">
    <property type="component" value="Chromosome"/>
</dbReference>
<feature type="domain" description="Glycosyl-hydrolase 97 catalytic" evidence="7">
    <location>
        <begin position="321"/>
        <end position="462"/>
    </location>
</feature>
<evidence type="ECO:0000256" key="3">
    <source>
        <dbReference type="ARBA" id="ARBA00022801"/>
    </source>
</evidence>
<comment type="subunit">
    <text evidence="2">Monomer.</text>
</comment>
<dbReference type="Gene3D" id="3.20.20.70">
    <property type="entry name" value="Aldolase class I"/>
    <property type="match status" value="1"/>
</dbReference>
<protein>
    <submittedName>
        <fullName evidence="10">Glycoside hydrolase family 97 catalytic domain-containing protein</fullName>
    </submittedName>
</protein>
<dbReference type="PANTHER" id="PTHR35803">
    <property type="entry name" value="GLUCAN 1,4-ALPHA-GLUCOSIDASE SUSB-RELATED"/>
    <property type="match status" value="1"/>
</dbReference>
<dbReference type="InterPro" id="IPR014718">
    <property type="entry name" value="GH-type_carb-bd"/>
</dbReference>
<dbReference type="PANTHER" id="PTHR35803:SF2">
    <property type="entry name" value="RETAINING ALPHA-GALACTOSIDASE"/>
    <property type="match status" value="1"/>
</dbReference>
<dbReference type="EMBL" id="CP119311">
    <property type="protein sequence ID" value="WEK37863.1"/>
    <property type="molecule type" value="Genomic_DNA"/>
</dbReference>
<feature type="chain" id="PRO_5042608746" evidence="6">
    <location>
        <begin position="24"/>
        <end position="647"/>
    </location>
</feature>
<dbReference type="InterPro" id="IPR017853">
    <property type="entry name" value="GH"/>
</dbReference>
<feature type="signal peptide" evidence="6">
    <location>
        <begin position="1"/>
        <end position="23"/>
    </location>
</feature>
<dbReference type="SUPFAM" id="SSF51445">
    <property type="entry name" value="(Trans)glycosidases"/>
    <property type="match status" value="1"/>
</dbReference>
<dbReference type="InterPro" id="IPR013785">
    <property type="entry name" value="Aldolase_TIM"/>
</dbReference>
<dbReference type="Pfam" id="PF10566">
    <property type="entry name" value="Glyco_hydro_97"/>
    <property type="match status" value="1"/>
</dbReference>
<comment type="cofactor">
    <cofactor evidence="1">
        <name>Ca(2+)</name>
        <dbReference type="ChEBI" id="CHEBI:29108"/>
    </cofactor>
</comment>
<dbReference type="InterPro" id="IPR029486">
    <property type="entry name" value="GH97_N"/>
</dbReference>
<keyword evidence="3 10" id="KW-0378">Hydrolase</keyword>
<dbReference type="Pfam" id="PF14509">
    <property type="entry name" value="GH97_C"/>
    <property type="match status" value="1"/>
</dbReference>
<accession>A0AAJ6BI20</accession>
<dbReference type="AlphaFoldDB" id="A0AAJ6BI20"/>
<sequence length="647" mass="72216">MQMKYPAWICLALLILNAATLLAQTSYKVQSPDKKLTARFFVRDEKAGYQLAVNGQPVLLDSRLGLVTSTADLSTGLTLESASKPIRVRDQYVLKNAKRSSISVDAWERRFTLRTTTGQKLVVIFRLSNDGLAFRYALPGTAAAPLRILEEQSSFHFPANTRGWLQPMADAKTGWEQTNPSYEEYYQKDIPAGTASPTAAGWVFPALFKTGDNWVLLSEAGLDRSYSATRLQQHSSDNEYRIGFPQAAEVLVKGAKPGPVHNLPWETPWRIIAAGSLKTLVESTLGTDLAAPAIKVDTALVRPGKAAWSWAIYKDDSTVYGAQKRFIDYAHDMNWEYCLVDALWDTQIGYDKIKELASYAAAKKVGLLLWYNSAGNWNTVNITPKDKLLTREQRRKEFALLRDMGIKGVKIDFFGGDDQSMIGYYLDILDDAADYGLLVNFHGCTLPRGWQRTYPHLMTMESIKGFEFITFEQANADEEPAHAATIPFTRNIFDPMDFTPMALHSIPKINRRTTAAFELALSVVFLSGIQHFAETPEGMAAMPGFVKDYLRQLPAYWEDTRFLDGYPGRYFAVARRSGQRWYLAAINGGTEPRSLQLDCSFLPPNKKIILLADGPAGSLTRQELTLPANKKLPVTLPPHGGLVLLVD</sequence>
<evidence type="ECO:0000313" key="10">
    <source>
        <dbReference type="EMBL" id="WEK37863.1"/>
    </source>
</evidence>
<dbReference type="InterPro" id="IPR029483">
    <property type="entry name" value="GH97_C"/>
</dbReference>
<evidence type="ECO:0000256" key="5">
    <source>
        <dbReference type="ARBA" id="ARBA00023295"/>
    </source>
</evidence>
<dbReference type="GO" id="GO:0016798">
    <property type="term" value="F:hydrolase activity, acting on glycosyl bonds"/>
    <property type="evidence" value="ECO:0007669"/>
    <property type="project" value="UniProtKB-KW"/>
</dbReference>
<name>A0AAJ6BI20_9BACT</name>
<dbReference type="InterPro" id="IPR013780">
    <property type="entry name" value="Glyco_hydro_b"/>
</dbReference>
<keyword evidence="4" id="KW-0106">Calcium</keyword>
<dbReference type="InterPro" id="IPR052720">
    <property type="entry name" value="Glycosyl_hydrolase_97"/>
</dbReference>
<dbReference type="Gene3D" id="2.60.40.1180">
    <property type="entry name" value="Golgi alpha-mannosidase II"/>
    <property type="match status" value="1"/>
</dbReference>
<dbReference type="Gene3D" id="2.70.98.10">
    <property type="match status" value="1"/>
</dbReference>
<organism evidence="10 11">
    <name type="scientific">Candidatus Pseudobacter hemicellulosilyticus</name>
    <dbReference type="NCBI Taxonomy" id="3121375"/>
    <lineage>
        <taxon>Bacteria</taxon>
        <taxon>Pseudomonadati</taxon>
        <taxon>Bacteroidota</taxon>
        <taxon>Chitinophagia</taxon>
        <taxon>Chitinophagales</taxon>
        <taxon>Chitinophagaceae</taxon>
        <taxon>Pseudobacter</taxon>
    </lineage>
</organism>
<evidence type="ECO:0000256" key="2">
    <source>
        <dbReference type="ARBA" id="ARBA00011245"/>
    </source>
</evidence>
<evidence type="ECO:0000256" key="4">
    <source>
        <dbReference type="ARBA" id="ARBA00022837"/>
    </source>
</evidence>
<evidence type="ECO:0000259" key="7">
    <source>
        <dbReference type="Pfam" id="PF10566"/>
    </source>
</evidence>
<evidence type="ECO:0000256" key="6">
    <source>
        <dbReference type="SAM" id="SignalP"/>
    </source>
</evidence>
<evidence type="ECO:0000256" key="1">
    <source>
        <dbReference type="ARBA" id="ARBA00001913"/>
    </source>
</evidence>
<feature type="domain" description="Glycosyl-hydrolase 97 C-terminal oligomerisation" evidence="9">
    <location>
        <begin position="557"/>
        <end position="644"/>
    </location>
</feature>
<evidence type="ECO:0000259" key="9">
    <source>
        <dbReference type="Pfam" id="PF14509"/>
    </source>
</evidence>